<feature type="region of interest" description="Disordered" evidence="1">
    <location>
        <begin position="89"/>
        <end position="108"/>
    </location>
</feature>
<evidence type="ECO:0000313" key="2">
    <source>
        <dbReference type="EMBL" id="KAJ3639382.1"/>
    </source>
</evidence>
<name>A0AA38M260_9CUCU</name>
<organism evidence="2 3">
    <name type="scientific">Zophobas morio</name>
    <dbReference type="NCBI Taxonomy" id="2755281"/>
    <lineage>
        <taxon>Eukaryota</taxon>
        <taxon>Metazoa</taxon>
        <taxon>Ecdysozoa</taxon>
        <taxon>Arthropoda</taxon>
        <taxon>Hexapoda</taxon>
        <taxon>Insecta</taxon>
        <taxon>Pterygota</taxon>
        <taxon>Neoptera</taxon>
        <taxon>Endopterygota</taxon>
        <taxon>Coleoptera</taxon>
        <taxon>Polyphaga</taxon>
        <taxon>Cucujiformia</taxon>
        <taxon>Tenebrionidae</taxon>
        <taxon>Zophobas</taxon>
    </lineage>
</organism>
<keyword evidence="3" id="KW-1185">Reference proteome</keyword>
<reference evidence="2" key="1">
    <citation type="journal article" date="2023" name="G3 (Bethesda)">
        <title>Whole genome assemblies of Zophobas morio and Tenebrio molitor.</title>
        <authorList>
            <person name="Kaur S."/>
            <person name="Stinson S.A."/>
            <person name="diCenzo G.C."/>
        </authorList>
    </citation>
    <scope>NUCLEOTIDE SEQUENCE</scope>
    <source>
        <strain evidence="2">QUZm001</strain>
    </source>
</reference>
<dbReference type="AlphaFoldDB" id="A0AA38M260"/>
<evidence type="ECO:0000313" key="3">
    <source>
        <dbReference type="Proteomes" id="UP001168821"/>
    </source>
</evidence>
<gene>
    <name evidence="2" type="ORF">Zmor_002743</name>
</gene>
<comment type="caution">
    <text evidence="2">The sequence shown here is derived from an EMBL/GenBank/DDBJ whole genome shotgun (WGS) entry which is preliminary data.</text>
</comment>
<dbReference type="EMBL" id="JALNTZ010000010">
    <property type="protein sequence ID" value="KAJ3639382.1"/>
    <property type="molecule type" value="Genomic_DNA"/>
</dbReference>
<dbReference type="Proteomes" id="UP001168821">
    <property type="component" value="Unassembled WGS sequence"/>
</dbReference>
<sequence length="108" mass="11518">MTSRHPPGINRGIFHQPPRINRRITVPTDHPPGINLGIYLSALDALTRELPDIPQALTGGYSNCLQASTGGLPFRQIIPQALTGGSSISLHASTGELPSRRTTLQAST</sequence>
<evidence type="ECO:0000256" key="1">
    <source>
        <dbReference type="SAM" id="MobiDB-lite"/>
    </source>
</evidence>
<accession>A0AA38M260</accession>
<protein>
    <submittedName>
        <fullName evidence="2">Uncharacterized protein</fullName>
    </submittedName>
</protein>
<proteinExistence type="predicted"/>